<comment type="caution">
    <text evidence="1">The sequence shown here is derived from an EMBL/GenBank/DDBJ whole genome shotgun (WGS) entry which is preliminary data.</text>
</comment>
<dbReference type="Proteomes" id="UP001163324">
    <property type="component" value="Chromosome 4"/>
</dbReference>
<accession>A0ACC0V0K6</accession>
<protein>
    <submittedName>
        <fullName evidence="1">Uncharacterized protein</fullName>
    </submittedName>
</protein>
<proteinExistence type="predicted"/>
<reference evidence="1" key="1">
    <citation type="submission" date="2022-10" db="EMBL/GenBank/DDBJ databases">
        <title>Complete Genome of Trichothecium roseum strain YXFP-22015, a Plant Pathogen Isolated from Citrus.</title>
        <authorList>
            <person name="Wang Y."/>
            <person name="Zhu L."/>
        </authorList>
    </citation>
    <scope>NUCLEOTIDE SEQUENCE</scope>
    <source>
        <strain evidence="1">YXFP-22015</strain>
    </source>
</reference>
<name>A0ACC0V0K6_9HYPO</name>
<gene>
    <name evidence="1" type="ORF">N3K66_004164</name>
</gene>
<organism evidence="1 2">
    <name type="scientific">Trichothecium roseum</name>
    <dbReference type="NCBI Taxonomy" id="47278"/>
    <lineage>
        <taxon>Eukaryota</taxon>
        <taxon>Fungi</taxon>
        <taxon>Dikarya</taxon>
        <taxon>Ascomycota</taxon>
        <taxon>Pezizomycotina</taxon>
        <taxon>Sordariomycetes</taxon>
        <taxon>Hypocreomycetidae</taxon>
        <taxon>Hypocreales</taxon>
        <taxon>Hypocreales incertae sedis</taxon>
        <taxon>Trichothecium</taxon>
    </lineage>
</organism>
<evidence type="ECO:0000313" key="1">
    <source>
        <dbReference type="EMBL" id="KAI9899902.1"/>
    </source>
</evidence>
<dbReference type="EMBL" id="CM047943">
    <property type="protein sequence ID" value="KAI9899902.1"/>
    <property type="molecule type" value="Genomic_DNA"/>
</dbReference>
<evidence type="ECO:0000313" key="2">
    <source>
        <dbReference type="Proteomes" id="UP001163324"/>
    </source>
</evidence>
<sequence>MGIHLLDLPNEVLSLVCAEFAPPDYSVRFKPGATLWSISLTCSALRDVAVPFMFGPVACQRREEPCLLRLLVQRPYIARSIRRMWFDASGGSGGRGAGNCRPRILSGRASDARFADEHIQNDASWSSSLPGSGTTSITSDAVAEPGDAAAIKQMSSAEYTAYALTKLPRLEKLYLNSPLLAGDALLHHPGRQDLFSFPSLLSIGDRDCPAADMLSLSHIIRRAPRLREVTACLPPPPPRPADGETAGSVVVATSASVTHLDLRNACCSQNDDDDGGQLLARILAGLPSLSSLTFQQCACPRAHVAPRDLCAAIAAKADTLQELSLDLEANVVDSSSTSSTSSSTSTGSSPSPPEDALTLSFTRMRALRRLRIRASNALYGHEKHHHHQPASADRGIDFSVLLPPQIEDLTVDFSRAEALPRDDFLRLARAAPLSFPSLRRLAAGGAFANDDDADVVAAFAAAGIKVY</sequence>
<keyword evidence="2" id="KW-1185">Reference proteome</keyword>